<name>A0ABX9XNZ9_9PSED</name>
<feature type="transmembrane region" description="Helical" evidence="13">
    <location>
        <begin position="50"/>
        <end position="69"/>
    </location>
</feature>
<dbReference type="Pfam" id="PF01292">
    <property type="entry name" value="Ni_hydr_CYTB"/>
    <property type="match status" value="1"/>
</dbReference>
<keyword evidence="11 13" id="KW-0472">Membrane</keyword>
<evidence type="ECO:0000256" key="13">
    <source>
        <dbReference type="SAM" id="Phobius"/>
    </source>
</evidence>
<evidence type="ECO:0000256" key="12">
    <source>
        <dbReference type="ARBA" id="ARBA00037975"/>
    </source>
</evidence>
<gene>
    <name evidence="15" type="ORF">EF096_03825</name>
</gene>
<keyword evidence="8" id="KW-0249">Electron transport</keyword>
<keyword evidence="7" id="KW-0479">Metal-binding</keyword>
<evidence type="ECO:0000313" key="16">
    <source>
        <dbReference type="Proteomes" id="UP000275199"/>
    </source>
</evidence>
<keyword evidence="6 13" id="KW-0812">Transmembrane</keyword>
<sequence length="189" mass="20900">MSLRNTAQRYGLISVVLHWLMALGVIGLFSLGLWMTDLGYYSPYYTSAPFWHKSIGLVLAVLLVLRLVWRLANPKPDPLAGHRGWEISLSALVHLLLYLLLGIIVLSGYLISTAKGQGISLFGWLEVPALVTNLPDQADRAGAVHYWLAVSVIGLAALHALGALKHHLLDRDDTLRRMLGMRLKQGKES</sequence>
<evidence type="ECO:0000256" key="8">
    <source>
        <dbReference type="ARBA" id="ARBA00022982"/>
    </source>
</evidence>
<dbReference type="PANTHER" id="PTHR30529:SF1">
    <property type="entry name" value="CYTOCHROME B561 HOMOLOG 2"/>
    <property type="match status" value="1"/>
</dbReference>
<dbReference type="Gene3D" id="1.20.950.20">
    <property type="entry name" value="Transmembrane di-heme cytochromes, Chain C"/>
    <property type="match status" value="1"/>
</dbReference>
<evidence type="ECO:0000256" key="3">
    <source>
        <dbReference type="ARBA" id="ARBA00022448"/>
    </source>
</evidence>
<evidence type="ECO:0000256" key="6">
    <source>
        <dbReference type="ARBA" id="ARBA00022692"/>
    </source>
</evidence>
<feature type="transmembrane region" description="Helical" evidence="13">
    <location>
        <begin position="12"/>
        <end position="35"/>
    </location>
</feature>
<keyword evidence="10" id="KW-0408">Iron</keyword>
<evidence type="ECO:0000259" key="14">
    <source>
        <dbReference type="Pfam" id="PF01292"/>
    </source>
</evidence>
<dbReference type="PANTHER" id="PTHR30529">
    <property type="entry name" value="CYTOCHROME B561"/>
    <property type="match status" value="1"/>
</dbReference>
<reference evidence="15 16" key="1">
    <citation type="submission" date="2018-11" db="EMBL/GenBank/DDBJ databases">
        <authorList>
            <person name="Jang G.I."/>
            <person name="Hwang C.Y."/>
        </authorList>
    </citation>
    <scope>NUCLEOTIDE SEQUENCE [LARGE SCALE GENOMIC DNA]</scope>
    <source>
        <strain evidence="15 16">SSM26</strain>
    </source>
</reference>
<keyword evidence="3" id="KW-0813">Transport</keyword>
<keyword evidence="5" id="KW-0349">Heme</keyword>
<feature type="transmembrane region" description="Helical" evidence="13">
    <location>
        <begin position="89"/>
        <end position="111"/>
    </location>
</feature>
<dbReference type="InterPro" id="IPR016174">
    <property type="entry name" value="Di-haem_cyt_TM"/>
</dbReference>
<evidence type="ECO:0000256" key="7">
    <source>
        <dbReference type="ARBA" id="ARBA00022723"/>
    </source>
</evidence>
<accession>A0ABX9XNZ9</accession>
<organism evidence="15 16">
    <name type="scientific">Pseudomonas neustonica</name>
    <dbReference type="NCBI Taxonomy" id="2487346"/>
    <lineage>
        <taxon>Bacteria</taxon>
        <taxon>Pseudomonadati</taxon>
        <taxon>Pseudomonadota</taxon>
        <taxon>Gammaproteobacteria</taxon>
        <taxon>Pseudomonadales</taxon>
        <taxon>Pseudomonadaceae</taxon>
        <taxon>Pseudomonas</taxon>
    </lineage>
</organism>
<evidence type="ECO:0000256" key="4">
    <source>
        <dbReference type="ARBA" id="ARBA00022475"/>
    </source>
</evidence>
<feature type="domain" description="Cytochrome b561 bacterial/Ni-hydrogenase" evidence="14">
    <location>
        <begin position="9"/>
        <end position="180"/>
    </location>
</feature>
<comment type="subcellular location">
    <subcellularLocation>
        <location evidence="2">Cell membrane</location>
        <topology evidence="2">Multi-pass membrane protein</topology>
    </subcellularLocation>
</comment>
<dbReference type="InterPro" id="IPR011577">
    <property type="entry name" value="Cyt_b561_bac/Ni-Hgenase"/>
</dbReference>
<protein>
    <submittedName>
        <fullName evidence="15">Cytochrome b</fullName>
    </submittedName>
</protein>
<evidence type="ECO:0000256" key="2">
    <source>
        <dbReference type="ARBA" id="ARBA00004651"/>
    </source>
</evidence>
<evidence type="ECO:0000256" key="9">
    <source>
        <dbReference type="ARBA" id="ARBA00022989"/>
    </source>
</evidence>
<feature type="transmembrane region" description="Helical" evidence="13">
    <location>
        <begin position="144"/>
        <end position="164"/>
    </location>
</feature>
<proteinExistence type="inferred from homology"/>
<evidence type="ECO:0000256" key="1">
    <source>
        <dbReference type="ARBA" id="ARBA00001970"/>
    </source>
</evidence>
<dbReference type="EMBL" id="RKKU01000003">
    <property type="protein sequence ID" value="ROZ87392.1"/>
    <property type="molecule type" value="Genomic_DNA"/>
</dbReference>
<evidence type="ECO:0000256" key="10">
    <source>
        <dbReference type="ARBA" id="ARBA00023004"/>
    </source>
</evidence>
<dbReference type="SUPFAM" id="SSF81342">
    <property type="entry name" value="Transmembrane di-heme cytochromes"/>
    <property type="match status" value="1"/>
</dbReference>
<comment type="caution">
    <text evidence="15">The sequence shown here is derived from an EMBL/GenBank/DDBJ whole genome shotgun (WGS) entry which is preliminary data.</text>
</comment>
<evidence type="ECO:0000256" key="5">
    <source>
        <dbReference type="ARBA" id="ARBA00022617"/>
    </source>
</evidence>
<evidence type="ECO:0000256" key="11">
    <source>
        <dbReference type="ARBA" id="ARBA00023136"/>
    </source>
</evidence>
<dbReference type="RefSeq" id="WP_123888299.1">
    <property type="nucleotide sequence ID" value="NZ_JBPYCX010000001.1"/>
</dbReference>
<keyword evidence="9 13" id="KW-1133">Transmembrane helix</keyword>
<comment type="cofactor">
    <cofactor evidence="1">
        <name>heme b</name>
        <dbReference type="ChEBI" id="CHEBI:60344"/>
    </cofactor>
</comment>
<dbReference type="Proteomes" id="UP000275199">
    <property type="component" value="Unassembled WGS sequence"/>
</dbReference>
<comment type="similarity">
    <text evidence="12">Belongs to the cytochrome b561 family.</text>
</comment>
<keyword evidence="16" id="KW-1185">Reference proteome</keyword>
<keyword evidence="4" id="KW-1003">Cell membrane</keyword>
<evidence type="ECO:0000313" key="15">
    <source>
        <dbReference type="EMBL" id="ROZ87392.1"/>
    </source>
</evidence>
<dbReference type="InterPro" id="IPR052168">
    <property type="entry name" value="Cytochrome_b561_oxidase"/>
</dbReference>